<keyword evidence="5" id="KW-0256">Endoplasmic reticulum</keyword>
<protein>
    <recommendedName>
        <fullName evidence="9">BOS complex subunit TMEM147</fullName>
    </recommendedName>
    <alternativeName>
        <fullName evidence="10">Transmembrane protein 147</fullName>
    </alternativeName>
</protein>
<evidence type="ECO:0000313" key="13">
    <source>
        <dbReference type="Proteomes" id="UP000747542"/>
    </source>
</evidence>
<evidence type="ECO:0000256" key="8">
    <source>
        <dbReference type="ARBA" id="ARBA00034739"/>
    </source>
</evidence>
<dbReference type="Pfam" id="PF09767">
    <property type="entry name" value="DUF2053"/>
    <property type="match status" value="1"/>
</dbReference>
<dbReference type="GO" id="GO:0005789">
    <property type="term" value="C:endoplasmic reticulum membrane"/>
    <property type="evidence" value="ECO:0007669"/>
    <property type="project" value="UniProtKB-SubCell"/>
</dbReference>
<dbReference type="GO" id="GO:0005886">
    <property type="term" value="C:plasma membrane"/>
    <property type="evidence" value="ECO:0007669"/>
    <property type="project" value="UniProtKB-SubCell"/>
</dbReference>
<evidence type="ECO:0000256" key="1">
    <source>
        <dbReference type="ARBA" id="ARBA00004477"/>
    </source>
</evidence>
<evidence type="ECO:0000256" key="5">
    <source>
        <dbReference type="ARBA" id="ARBA00022824"/>
    </source>
</evidence>
<dbReference type="PANTHER" id="PTHR12869:SF0">
    <property type="entry name" value="BOS COMPLEX SUBUNIT TMEM147"/>
    <property type="match status" value="1"/>
</dbReference>
<dbReference type="InterPro" id="IPR019164">
    <property type="entry name" value="TMEM147"/>
</dbReference>
<evidence type="ECO:0000313" key="12">
    <source>
        <dbReference type="EMBL" id="KAG7172510.1"/>
    </source>
</evidence>
<gene>
    <name evidence="12" type="primary">Tmem147-L</name>
    <name evidence="12" type="ORF">Hamer_G022716</name>
</gene>
<sequence>MTFFHFGNCIALAYGPYFLTYKYSGMPEYGAFWKCAQVGGMYMLTQLCKMLLLATFFPTSDGPPETASLATVSFTIKLVSVDFGDVMGLSIVMGRVPGAGYIKILITGLGWAAADLLLTRALPLWVGARGLEFDWKYIQISLDANISLVHHLNMALLVWLWWRSDLAAAVRPIVAVLMAGCVYKPLLPQLLAILLGSRPLGFALLAACATPTLCTALIACHIFITHSASFR</sequence>
<accession>A0A8J5N3L9</accession>
<evidence type="ECO:0000256" key="4">
    <source>
        <dbReference type="ARBA" id="ARBA00022692"/>
    </source>
</evidence>
<organism evidence="12 13">
    <name type="scientific">Homarus americanus</name>
    <name type="common">American lobster</name>
    <dbReference type="NCBI Taxonomy" id="6706"/>
    <lineage>
        <taxon>Eukaryota</taxon>
        <taxon>Metazoa</taxon>
        <taxon>Ecdysozoa</taxon>
        <taxon>Arthropoda</taxon>
        <taxon>Crustacea</taxon>
        <taxon>Multicrustacea</taxon>
        <taxon>Malacostraca</taxon>
        <taxon>Eumalacostraca</taxon>
        <taxon>Eucarida</taxon>
        <taxon>Decapoda</taxon>
        <taxon>Pleocyemata</taxon>
        <taxon>Astacidea</taxon>
        <taxon>Nephropoidea</taxon>
        <taxon>Nephropidae</taxon>
        <taxon>Homarus</taxon>
    </lineage>
</organism>
<evidence type="ECO:0000256" key="7">
    <source>
        <dbReference type="ARBA" id="ARBA00023136"/>
    </source>
</evidence>
<evidence type="ECO:0000256" key="6">
    <source>
        <dbReference type="ARBA" id="ARBA00022989"/>
    </source>
</evidence>
<comment type="subcellular location">
    <subcellularLocation>
        <location evidence="2">Cell membrane</location>
        <topology evidence="2">Multi-pass membrane protein</topology>
    </subcellularLocation>
    <subcellularLocation>
        <location evidence="1">Endoplasmic reticulum membrane</location>
        <topology evidence="1">Multi-pass membrane protein</topology>
    </subcellularLocation>
</comment>
<proteinExistence type="inferred from homology"/>
<keyword evidence="4 11" id="KW-0812">Transmembrane</keyword>
<keyword evidence="13" id="KW-1185">Reference proteome</keyword>
<comment type="caution">
    <text evidence="12">The sequence shown here is derived from an EMBL/GenBank/DDBJ whole genome shotgun (WGS) entry which is preliminary data.</text>
</comment>
<feature type="transmembrane region" description="Helical" evidence="11">
    <location>
        <begin position="202"/>
        <end position="224"/>
    </location>
</feature>
<evidence type="ECO:0000256" key="10">
    <source>
        <dbReference type="ARBA" id="ARBA00034899"/>
    </source>
</evidence>
<keyword evidence="6 11" id="KW-1133">Transmembrane helix</keyword>
<dbReference type="AlphaFoldDB" id="A0A8J5N3L9"/>
<comment type="similarity">
    <text evidence="8">Belongs to the TMEM147 family.</text>
</comment>
<keyword evidence="3" id="KW-1003">Cell membrane</keyword>
<reference evidence="12" key="1">
    <citation type="journal article" date="2021" name="Sci. Adv.">
        <title>The American lobster genome reveals insights on longevity, neural, and immune adaptations.</title>
        <authorList>
            <person name="Polinski J.M."/>
            <person name="Zimin A.V."/>
            <person name="Clark K.F."/>
            <person name="Kohn A.B."/>
            <person name="Sadowski N."/>
            <person name="Timp W."/>
            <person name="Ptitsyn A."/>
            <person name="Khanna P."/>
            <person name="Romanova D.Y."/>
            <person name="Williams P."/>
            <person name="Greenwood S.J."/>
            <person name="Moroz L.L."/>
            <person name="Walt D.R."/>
            <person name="Bodnar A.G."/>
        </authorList>
    </citation>
    <scope>NUCLEOTIDE SEQUENCE</scope>
    <source>
        <strain evidence="12">GMGI-L3</strain>
    </source>
</reference>
<name>A0A8J5N3L9_HOMAM</name>
<evidence type="ECO:0000256" key="3">
    <source>
        <dbReference type="ARBA" id="ARBA00022475"/>
    </source>
</evidence>
<dbReference type="Proteomes" id="UP000747542">
    <property type="component" value="Unassembled WGS sequence"/>
</dbReference>
<evidence type="ECO:0000256" key="2">
    <source>
        <dbReference type="ARBA" id="ARBA00004651"/>
    </source>
</evidence>
<evidence type="ECO:0000256" key="11">
    <source>
        <dbReference type="SAM" id="Phobius"/>
    </source>
</evidence>
<evidence type="ECO:0000256" key="9">
    <source>
        <dbReference type="ARBA" id="ARBA00034846"/>
    </source>
</evidence>
<dbReference type="EMBL" id="JAHLQT010010864">
    <property type="protein sequence ID" value="KAG7172510.1"/>
    <property type="molecule type" value="Genomic_DNA"/>
</dbReference>
<dbReference type="PANTHER" id="PTHR12869">
    <property type="entry name" value="SMALL SEVEN TRANSMEMBRANE DOMAIN-CONTAINING PROTEIN"/>
    <property type="match status" value="1"/>
</dbReference>
<keyword evidence="7 11" id="KW-0472">Membrane</keyword>